<feature type="signal peptide" evidence="4">
    <location>
        <begin position="1"/>
        <end position="22"/>
    </location>
</feature>
<evidence type="ECO:0000256" key="4">
    <source>
        <dbReference type="SAM" id="SignalP"/>
    </source>
</evidence>
<sequence>MNQTLFVSFIFIFHFQWPIVSTALAENRHELVLSGPEYSKLLAESGFDDRIYDLEKLNFLEISHTELSQLSEKIAKLKNLTQLGLTANQLTHIPSGLGQLSCLRFLDLSFNELTEVPEDIFLHLDCLTTLNLSGNKLESIPCVGSLQALQDLTSSKNKLRSLPEGAHLLTSLITLDVSHNAITALPEELSGLNNLKTADFSDNSLQTVPFSLCRCRKLHVLRLQNNPLKDNRLRKLACNAHSPKALIEYLRRLDEPTCKGKKSRGKNTPVQAADEDDKTEELDDSSSLVPYILIQRPGEDEHYQISQTSSVKTGPRPYLIACTIHGVKFTSDTHLKTFTRAQEEWHRDLGQMRRLATLATHDVKAIQFPLTYTLQKAESVEVSLF</sequence>
<accession>A0A8J4WDQ5</accession>
<dbReference type="PROSITE" id="PS51450">
    <property type="entry name" value="LRR"/>
    <property type="match status" value="2"/>
</dbReference>
<dbReference type="SMART" id="SM00369">
    <property type="entry name" value="LRR_TYP"/>
    <property type="match status" value="5"/>
</dbReference>
<evidence type="ECO:0000256" key="3">
    <source>
        <dbReference type="SAM" id="MobiDB-lite"/>
    </source>
</evidence>
<name>A0A8J4WDQ5_9TREM</name>
<dbReference type="GO" id="GO:0005737">
    <property type="term" value="C:cytoplasm"/>
    <property type="evidence" value="ECO:0007669"/>
    <property type="project" value="TreeGrafter"/>
</dbReference>
<evidence type="ECO:0000313" key="6">
    <source>
        <dbReference type="Proteomes" id="UP000748531"/>
    </source>
</evidence>
<dbReference type="SUPFAM" id="SSF52058">
    <property type="entry name" value="L domain-like"/>
    <property type="match status" value="1"/>
</dbReference>
<dbReference type="OrthoDB" id="67933at2759"/>
<dbReference type="Gene3D" id="3.50.40.10">
    <property type="entry name" value="Phenylalanyl-trna Synthetase, Chain B, domain 3"/>
    <property type="match status" value="1"/>
</dbReference>
<dbReference type="InterPro" id="IPR050216">
    <property type="entry name" value="LRR_domain-containing"/>
</dbReference>
<keyword evidence="2" id="KW-0677">Repeat</keyword>
<evidence type="ECO:0000256" key="2">
    <source>
        <dbReference type="ARBA" id="ARBA00022737"/>
    </source>
</evidence>
<dbReference type="FunFam" id="3.80.10.10:FF:001164">
    <property type="entry name" value="GH01279p"/>
    <property type="match status" value="1"/>
</dbReference>
<dbReference type="InterPro" id="IPR020825">
    <property type="entry name" value="Phe-tRNA_synthase-like_B3/B4"/>
</dbReference>
<keyword evidence="1" id="KW-0433">Leucine-rich repeat</keyword>
<dbReference type="SMART" id="SM00364">
    <property type="entry name" value="LRR_BAC"/>
    <property type="match status" value="5"/>
</dbReference>
<feature type="region of interest" description="Disordered" evidence="3">
    <location>
        <begin position="258"/>
        <end position="283"/>
    </location>
</feature>
<comment type="caution">
    <text evidence="5">The sequence shown here is derived from an EMBL/GenBank/DDBJ whole genome shotgun (WGS) entry which is preliminary data.</text>
</comment>
<organism evidence="5 6">
    <name type="scientific">Paragonimus heterotremus</name>
    <dbReference type="NCBI Taxonomy" id="100268"/>
    <lineage>
        <taxon>Eukaryota</taxon>
        <taxon>Metazoa</taxon>
        <taxon>Spiralia</taxon>
        <taxon>Lophotrochozoa</taxon>
        <taxon>Platyhelminthes</taxon>
        <taxon>Trematoda</taxon>
        <taxon>Digenea</taxon>
        <taxon>Plagiorchiida</taxon>
        <taxon>Troglotremata</taxon>
        <taxon>Troglotrematidae</taxon>
        <taxon>Paragonimus</taxon>
    </lineage>
</organism>
<dbReference type="PANTHER" id="PTHR48051:SF1">
    <property type="entry name" value="RAS SUPPRESSOR PROTEIN 1"/>
    <property type="match status" value="1"/>
</dbReference>
<protein>
    <submittedName>
        <fullName evidence="5">Leucine-rich repeat-containing protein 47</fullName>
    </submittedName>
</protein>
<keyword evidence="4" id="KW-0732">Signal</keyword>
<dbReference type="InterPro" id="IPR001611">
    <property type="entry name" value="Leu-rich_rpt"/>
</dbReference>
<keyword evidence="6" id="KW-1185">Reference proteome</keyword>
<proteinExistence type="predicted"/>
<dbReference type="PANTHER" id="PTHR48051">
    <property type="match status" value="1"/>
</dbReference>
<dbReference type="Proteomes" id="UP000748531">
    <property type="component" value="Unassembled WGS sequence"/>
</dbReference>
<evidence type="ECO:0000256" key="1">
    <source>
        <dbReference type="ARBA" id="ARBA00022614"/>
    </source>
</evidence>
<gene>
    <name evidence="5" type="ORF">PHET_11365</name>
</gene>
<feature type="chain" id="PRO_5035144896" evidence="4">
    <location>
        <begin position="23"/>
        <end position="385"/>
    </location>
</feature>
<dbReference type="InterPro" id="IPR032675">
    <property type="entry name" value="LRR_dom_sf"/>
</dbReference>
<dbReference type="EMBL" id="LUCH01010208">
    <property type="protein sequence ID" value="KAF5395828.1"/>
    <property type="molecule type" value="Genomic_DNA"/>
</dbReference>
<feature type="compositionally biased region" description="Acidic residues" evidence="3">
    <location>
        <begin position="273"/>
        <end position="283"/>
    </location>
</feature>
<dbReference type="Gene3D" id="3.80.10.10">
    <property type="entry name" value="Ribonuclease Inhibitor"/>
    <property type="match status" value="1"/>
</dbReference>
<dbReference type="AlphaFoldDB" id="A0A8J4WDQ5"/>
<evidence type="ECO:0000313" key="5">
    <source>
        <dbReference type="EMBL" id="KAF5395828.1"/>
    </source>
</evidence>
<dbReference type="InterPro" id="IPR003591">
    <property type="entry name" value="Leu-rich_rpt_typical-subtyp"/>
</dbReference>
<reference evidence="5" key="1">
    <citation type="submission" date="2019-05" db="EMBL/GenBank/DDBJ databases">
        <title>Annotation for the trematode Paragonimus heterotremus.</title>
        <authorList>
            <person name="Choi Y.-J."/>
        </authorList>
    </citation>
    <scope>NUCLEOTIDE SEQUENCE</scope>
    <source>
        <strain evidence="5">LC</strain>
    </source>
</reference>
<dbReference type="Pfam" id="PF13855">
    <property type="entry name" value="LRR_8"/>
    <property type="match status" value="1"/>
</dbReference>
<dbReference type="Pfam" id="PF00560">
    <property type="entry name" value="LRR_1"/>
    <property type="match status" value="1"/>
</dbReference>